<protein>
    <recommendedName>
        <fullName evidence="4">Methyl-accepting chemotaxis protein</fullName>
    </recommendedName>
</protein>
<keyword evidence="1" id="KW-1133">Transmembrane helix</keyword>
<name>A0A7U6GH66_9GAMM</name>
<dbReference type="Proteomes" id="UP000031631">
    <property type="component" value="Chromosome"/>
</dbReference>
<keyword evidence="1" id="KW-0812">Transmembrane</keyword>
<keyword evidence="3" id="KW-1185">Reference proteome</keyword>
<sequence length="154" mass="17510">MSDQEGITRLSEVFETSARRWELIIYPSMFAFVVLAAYGFFLIYRLAGDMHYMVISVDTHMSVLSSNMQSMSENMGQMTTNIRTMTVSLDSMEHKMGTLQPILASMESMDDSMKSLNASTRAMTFATQGMQQDMSRLNTNVGRPMSFMNSFMPW</sequence>
<evidence type="ECO:0000256" key="1">
    <source>
        <dbReference type="SAM" id="Phobius"/>
    </source>
</evidence>
<evidence type="ECO:0000313" key="3">
    <source>
        <dbReference type="Proteomes" id="UP000031631"/>
    </source>
</evidence>
<organism evidence="2 3">
    <name type="scientific">Thiolapillus brandeum</name>
    <dbReference type="NCBI Taxonomy" id="1076588"/>
    <lineage>
        <taxon>Bacteria</taxon>
        <taxon>Pseudomonadati</taxon>
        <taxon>Pseudomonadota</taxon>
        <taxon>Gammaproteobacteria</taxon>
        <taxon>Chromatiales</taxon>
        <taxon>Sedimenticolaceae</taxon>
        <taxon>Thiolapillus</taxon>
    </lineage>
</organism>
<accession>A0A7U6GH66</accession>
<feature type="transmembrane region" description="Helical" evidence="1">
    <location>
        <begin position="24"/>
        <end position="44"/>
    </location>
</feature>
<dbReference type="Gene3D" id="1.10.287.950">
    <property type="entry name" value="Methyl-accepting chemotaxis protein"/>
    <property type="match status" value="1"/>
</dbReference>
<reference evidence="2 3" key="1">
    <citation type="journal article" date="2014" name="PLoS ONE">
        <title>Physiological and genomic features of a novel sulfur-oxidizing gammaproteobacterium belonging to a previously uncultivated symbiotic lineage isolated from a hydrothermal vent.</title>
        <authorList>
            <person name="Nunoura T."/>
            <person name="Takaki Y."/>
            <person name="Kazama H."/>
            <person name="Kakuta J."/>
            <person name="Shimamura S."/>
            <person name="Makita H."/>
            <person name="Hirai M."/>
            <person name="Miyazaki M."/>
            <person name="Takai K."/>
        </authorList>
    </citation>
    <scope>NUCLEOTIDE SEQUENCE [LARGE SCALE GENOMIC DNA]</scope>
    <source>
        <strain evidence="2 3">Hiromi1</strain>
    </source>
</reference>
<keyword evidence="1" id="KW-0472">Membrane</keyword>
<evidence type="ECO:0000313" key="2">
    <source>
        <dbReference type="EMBL" id="BAO43586.1"/>
    </source>
</evidence>
<gene>
    <name evidence="2" type="ORF">TBH_C0648</name>
</gene>
<dbReference type="KEGG" id="tbn:TBH_C0648"/>
<evidence type="ECO:0008006" key="4">
    <source>
        <dbReference type="Google" id="ProtNLM"/>
    </source>
</evidence>
<dbReference type="EMBL" id="AP012273">
    <property type="protein sequence ID" value="BAO43586.1"/>
    <property type="molecule type" value="Genomic_DNA"/>
</dbReference>
<proteinExistence type="predicted"/>
<dbReference type="AlphaFoldDB" id="A0A7U6GH66"/>